<dbReference type="Gene3D" id="3.30.70.330">
    <property type="match status" value="1"/>
</dbReference>
<keyword evidence="3" id="KW-0687">Ribonucleoprotein</keyword>
<dbReference type="SUPFAM" id="SSF54189">
    <property type="entry name" value="Ribosomal proteins S24e, L23 and L15e"/>
    <property type="match status" value="1"/>
</dbReference>
<keyword evidence="6" id="KW-1185">Reference proteome</keyword>
<dbReference type="Pfam" id="PF00276">
    <property type="entry name" value="Ribosomal_L23"/>
    <property type="match status" value="1"/>
</dbReference>
<comment type="similarity">
    <text evidence="1">Belongs to the universal ribosomal protein uL23 family.</text>
</comment>
<proteinExistence type="inferred from homology"/>
<dbReference type="AlphaFoldDB" id="A0AAI8VT21"/>
<keyword evidence="2" id="KW-0689">Ribosomal protein</keyword>
<dbReference type="GO" id="GO:0032543">
    <property type="term" value="P:mitochondrial translation"/>
    <property type="evidence" value="ECO:0007669"/>
    <property type="project" value="TreeGrafter"/>
</dbReference>
<evidence type="ECO:0000313" key="5">
    <source>
        <dbReference type="EMBL" id="CAJ2513601.1"/>
    </source>
</evidence>
<protein>
    <recommendedName>
        <fullName evidence="4">Large ribosomal subunit protein uL23m</fullName>
    </recommendedName>
</protein>
<dbReference type="GO" id="GO:0003735">
    <property type="term" value="F:structural constituent of ribosome"/>
    <property type="evidence" value="ECO:0007669"/>
    <property type="project" value="InterPro"/>
</dbReference>
<evidence type="ECO:0000256" key="3">
    <source>
        <dbReference type="ARBA" id="ARBA00023274"/>
    </source>
</evidence>
<comment type="caution">
    <text evidence="5">The sequence shown here is derived from an EMBL/GenBank/DDBJ whole genome shotgun (WGS) entry which is preliminary data.</text>
</comment>
<evidence type="ECO:0000256" key="1">
    <source>
        <dbReference type="ARBA" id="ARBA00006700"/>
    </source>
</evidence>
<evidence type="ECO:0000256" key="4">
    <source>
        <dbReference type="ARBA" id="ARBA00039977"/>
    </source>
</evidence>
<organism evidence="5 6">
    <name type="scientific">Anthostomella pinea</name>
    <dbReference type="NCBI Taxonomy" id="933095"/>
    <lineage>
        <taxon>Eukaryota</taxon>
        <taxon>Fungi</taxon>
        <taxon>Dikarya</taxon>
        <taxon>Ascomycota</taxon>
        <taxon>Pezizomycotina</taxon>
        <taxon>Sordariomycetes</taxon>
        <taxon>Xylariomycetidae</taxon>
        <taxon>Xylariales</taxon>
        <taxon>Xylariaceae</taxon>
        <taxon>Anthostomella</taxon>
    </lineage>
</organism>
<dbReference type="PANTHER" id="PTHR12059:SF5">
    <property type="entry name" value="LARGE RIBOSOMAL SUBUNIT PROTEIN UL23M"/>
    <property type="match status" value="1"/>
</dbReference>
<accession>A0AAI8VT21</accession>
<reference evidence="5" key="1">
    <citation type="submission" date="2023-10" db="EMBL/GenBank/DDBJ databases">
        <authorList>
            <person name="Hackl T."/>
        </authorList>
    </citation>
    <scope>NUCLEOTIDE SEQUENCE</scope>
</reference>
<sequence>MAAAAATKSFRTGTKQIFLPDHMITFLRPKDNQPPQFATFKVPLTFNKLDIRDYLLHAYDVSVKGVRSQLRQQKPRRSAIHHRVSRPAPIKTMTVELASPFVWPARPADTEAWDSDAVVKRAEGLKRQRAWSVQIQKTGKMPLREQTGPDAARLALRDEARRLLREGGWQNKRVLDVRFGVKPTPADGAVRDLAKDTKVVEQGEDGMNMGEMQKVIEGMQAGAGGKKADLEGARKSALEVKKTPLLERGMGRRTDGR</sequence>
<dbReference type="GO" id="GO:0005762">
    <property type="term" value="C:mitochondrial large ribosomal subunit"/>
    <property type="evidence" value="ECO:0007669"/>
    <property type="project" value="TreeGrafter"/>
</dbReference>
<evidence type="ECO:0000256" key="2">
    <source>
        <dbReference type="ARBA" id="ARBA00022980"/>
    </source>
</evidence>
<dbReference type="InterPro" id="IPR012678">
    <property type="entry name" value="Ribosomal_uL23/eL15/eS24_sf"/>
</dbReference>
<gene>
    <name evidence="5" type="ORF">KHLLAP_LOCUS14069</name>
</gene>
<dbReference type="InterPro" id="IPR012677">
    <property type="entry name" value="Nucleotide-bd_a/b_plait_sf"/>
</dbReference>
<evidence type="ECO:0000313" key="6">
    <source>
        <dbReference type="Proteomes" id="UP001295740"/>
    </source>
</evidence>
<dbReference type="EMBL" id="CAUWAG010000020">
    <property type="protein sequence ID" value="CAJ2513601.1"/>
    <property type="molecule type" value="Genomic_DNA"/>
</dbReference>
<dbReference type="InterPro" id="IPR013025">
    <property type="entry name" value="Ribosomal_uL23-like"/>
</dbReference>
<dbReference type="Proteomes" id="UP001295740">
    <property type="component" value="Unassembled WGS sequence"/>
</dbReference>
<name>A0AAI8VT21_9PEZI</name>
<dbReference type="PANTHER" id="PTHR12059">
    <property type="entry name" value="RIBOSOMAL PROTEIN L23-RELATED"/>
    <property type="match status" value="1"/>
</dbReference>